<organism evidence="2 3">
    <name type="scientific">Datura stramonium</name>
    <name type="common">Jimsonweed</name>
    <name type="synonym">Common thornapple</name>
    <dbReference type="NCBI Taxonomy" id="4076"/>
    <lineage>
        <taxon>Eukaryota</taxon>
        <taxon>Viridiplantae</taxon>
        <taxon>Streptophyta</taxon>
        <taxon>Embryophyta</taxon>
        <taxon>Tracheophyta</taxon>
        <taxon>Spermatophyta</taxon>
        <taxon>Magnoliopsida</taxon>
        <taxon>eudicotyledons</taxon>
        <taxon>Gunneridae</taxon>
        <taxon>Pentapetalae</taxon>
        <taxon>asterids</taxon>
        <taxon>lamiids</taxon>
        <taxon>Solanales</taxon>
        <taxon>Solanaceae</taxon>
        <taxon>Solanoideae</taxon>
        <taxon>Datureae</taxon>
        <taxon>Datura</taxon>
    </lineage>
</organism>
<evidence type="ECO:0000256" key="1">
    <source>
        <dbReference type="SAM" id="MobiDB-lite"/>
    </source>
</evidence>
<dbReference type="EMBL" id="JACEIK010051901">
    <property type="protein sequence ID" value="MCE5167118.1"/>
    <property type="molecule type" value="Genomic_DNA"/>
</dbReference>
<protein>
    <submittedName>
        <fullName evidence="2">Uncharacterized protein</fullName>
    </submittedName>
</protein>
<accession>A0ABS8Y627</accession>
<name>A0ABS8Y627_DATST</name>
<feature type="compositionally biased region" description="Basic residues" evidence="1">
    <location>
        <begin position="138"/>
        <end position="154"/>
    </location>
</feature>
<evidence type="ECO:0000313" key="3">
    <source>
        <dbReference type="Proteomes" id="UP000823775"/>
    </source>
</evidence>
<gene>
    <name evidence="2" type="ORF">HAX54_038138</name>
</gene>
<keyword evidence="3" id="KW-1185">Reference proteome</keyword>
<dbReference type="Proteomes" id="UP000823775">
    <property type="component" value="Unassembled WGS sequence"/>
</dbReference>
<feature type="region of interest" description="Disordered" evidence="1">
    <location>
        <begin position="128"/>
        <end position="154"/>
    </location>
</feature>
<evidence type="ECO:0000313" key="2">
    <source>
        <dbReference type="EMBL" id="MCE5167118.1"/>
    </source>
</evidence>
<proteinExistence type="predicted"/>
<sequence length="154" mass="16890">MWPEIMAGWHKGKERRKTEGRLLRSDGKFGVGFGFCGAPSEGSPAMAKRSWGWSVVKGEKWGEWGRRREAAGGLGWWFHGAALVGVFDGVSVVCGERRDERRGLEGDLVRVGGFPAIVGVVHQSSWKEKGESGAARNRERKKKRGKGKRVAAVA</sequence>
<reference evidence="2 3" key="1">
    <citation type="journal article" date="2021" name="BMC Genomics">
        <title>Datura genome reveals duplications of psychoactive alkaloid biosynthetic genes and high mutation rate following tissue culture.</title>
        <authorList>
            <person name="Rajewski A."/>
            <person name="Carter-House D."/>
            <person name="Stajich J."/>
            <person name="Litt A."/>
        </authorList>
    </citation>
    <scope>NUCLEOTIDE SEQUENCE [LARGE SCALE GENOMIC DNA]</scope>
    <source>
        <strain evidence="2">AR-01</strain>
    </source>
</reference>
<comment type="caution">
    <text evidence="2">The sequence shown here is derived from an EMBL/GenBank/DDBJ whole genome shotgun (WGS) entry which is preliminary data.</text>
</comment>